<dbReference type="InterPro" id="IPR043138">
    <property type="entry name" value="GGT_lsub"/>
</dbReference>
<feature type="domain" description="CAP-Gly" evidence="7">
    <location>
        <begin position="914"/>
        <end position="957"/>
    </location>
</feature>
<feature type="compositionally biased region" description="Basic and acidic residues" evidence="5">
    <location>
        <begin position="865"/>
        <end position="874"/>
    </location>
</feature>
<evidence type="ECO:0000259" key="7">
    <source>
        <dbReference type="PROSITE" id="PS50245"/>
    </source>
</evidence>
<dbReference type="Gene3D" id="1.10.246.130">
    <property type="match status" value="1"/>
</dbReference>
<dbReference type="EC" id="3.4.19.13" evidence="4"/>
<dbReference type="Gene3D" id="2.30.30.190">
    <property type="entry name" value="CAP Gly-rich-like domain"/>
    <property type="match status" value="1"/>
</dbReference>
<comment type="subcellular location">
    <subcellularLocation>
        <location evidence="4">Membrane</location>
        <topology evidence="4">Single-pass type II membrane protein</topology>
    </subcellularLocation>
</comment>
<evidence type="ECO:0000256" key="3">
    <source>
        <dbReference type="PIRSR" id="PIRSR600101-2"/>
    </source>
</evidence>
<comment type="pathway">
    <text evidence="4">Sulfur metabolism; glutathione metabolism.</text>
</comment>
<dbReference type="GO" id="GO:0005886">
    <property type="term" value="C:plasma membrane"/>
    <property type="evidence" value="ECO:0007669"/>
    <property type="project" value="TreeGrafter"/>
</dbReference>
<dbReference type="InterPro" id="IPR000938">
    <property type="entry name" value="CAP-Gly_domain"/>
</dbReference>
<keyword evidence="2" id="KW-0597">Phosphoprotein</keyword>
<feature type="binding site" evidence="3">
    <location>
        <position position="503"/>
    </location>
    <ligand>
        <name>L-glutamate</name>
        <dbReference type="ChEBI" id="CHEBI:29985"/>
    </ligand>
</feature>
<keyword evidence="4" id="KW-0472">Membrane</keyword>
<dbReference type="Gene3D" id="3.90.70.10">
    <property type="entry name" value="Cysteine proteinases"/>
    <property type="match status" value="1"/>
</dbReference>
<keyword evidence="4 8" id="KW-0378">Hydrolase</keyword>
<dbReference type="FunFam" id="3.90.70.10:FF:000009">
    <property type="entry name" value="Putative ubiquitin carboxyl-terminal hydrolase CYLD"/>
    <property type="match status" value="1"/>
</dbReference>
<feature type="binding site" evidence="3">
    <location>
        <position position="451"/>
    </location>
    <ligand>
        <name>L-glutamate</name>
        <dbReference type="ChEBI" id="CHEBI:29985"/>
    </ligand>
</feature>
<dbReference type="GO" id="GO:0016579">
    <property type="term" value="P:protein deubiquitination"/>
    <property type="evidence" value="ECO:0007669"/>
    <property type="project" value="InterPro"/>
</dbReference>
<dbReference type="InterPro" id="IPR000101">
    <property type="entry name" value="GGT_peptidase"/>
</dbReference>
<comment type="similarity">
    <text evidence="1">Belongs to the gamma-glutamyltransferase family.</text>
</comment>
<dbReference type="SMART" id="SM01052">
    <property type="entry name" value="CAP_GLY"/>
    <property type="match status" value="1"/>
</dbReference>
<dbReference type="EC" id="2.3.2.2" evidence="4"/>
<organism evidence="8 9">
    <name type="scientific">Scophthalmus maximus</name>
    <name type="common">Turbot</name>
    <name type="synonym">Psetta maxima</name>
    <dbReference type="NCBI Taxonomy" id="52904"/>
    <lineage>
        <taxon>Eukaryota</taxon>
        <taxon>Metazoa</taxon>
        <taxon>Chordata</taxon>
        <taxon>Craniata</taxon>
        <taxon>Vertebrata</taxon>
        <taxon>Euteleostomi</taxon>
        <taxon>Actinopterygii</taxon>
        <taxon>Neopterygii</taxon>
        <taxon>Teleostei</taxon>
        <taxon>Neoteleostei</taxon>
        <taxon>Acanthomorphata</taxon>
        <taxon>Carangaria</taxon>
        <taxon>Pleuronectiformes</taxon>
        <taxon>Pleuronectoidei</taxon>
        <taxon>Scophthalmidae</taxon>
        <taxon>Scophthalmus</taxon>
    </lineage>
</organism>
<evidence type="ECO:0000256" key="2">
    <source>
        <dbReference type="ARBA" id="ARBA00022553"/>
    </source>
</evidence>
<evidence type="ECO:0000313" key="8">
    <source>
        <dbReference type="EMBL" id="AWP03331.1"/>
    </source>
</evidence>
<protein>
    <recommendedName>
        <fullName evidence="4">Glutathione hydrolase</fullName>
        <ecNumber evidence="4">2.3.2.2</ecNumber>
        <ecNumber evidence="4">3.4.19.13</ecNumber>
    </recommendedName>
    <alternativeName>
        <fullName evidence="4">Gamma-glutamyltransferase</fullName>
    </alternativeName>
    <alternativeName>
        <fullName evidence="4">Gamma-glutamyltranspeptidase</fullName>
    </alternativeName>
</protein>
<dbReference type="GO" id="GO:0006751">
    <property type="term" value="P:glutathione catabolic process"/>
    <property type="evidence" value="ECO:0007669"/>
    <property type="project" value="UniProtKB-UniRule"/>
</dbReference>
<dbReference type="PRINTS" id="PR01210">
    <property type="entry name" value="GGTRANSPTASE"/>
</dbReference>
<dbReference type="GO" id="GO:0103068">
    <property type="term" value="F:leukotriene C4 gamma-glutamyl transferase activity"/>
    <property type="evidence" value="ECO:0007669"/>
    <property type="project" value="UniProtKB-EC"/>
</dbReference>
<evidence type="ECO:0000259" key="6">
    <source>
        <dbReference type="PROSITE" id="PS50235"/>
    </source>
</evidence>
<keyword evidence="4" id="KW-0812">Transmembrane</keyword>
<keyword evidence="4" id="KW-0012">Acyltransferase</keyword>
<feature type="region of interest" description="Disordered" evidence="5">
    <location>
        <begin position="970"/>
        <end position="995"/>
    </location>
</feature>
<feature type="compositionally biased region" description="Polar residues" evidence="5">
    <location>
        <begin position="877"/>
        <end position="887"/>
    </location>
</feature>
<keyword evidence="9" id="KW-1185">Reference proteome</keyword>
<dbReference type="PROSITE" id="PS50245">
    <property type="entry name" value="CAP_GLY_2"/>
    <property type="match status" value="1"/>
</dbReference>
<name>A0A2U9BHD1_SCOMX</name>
<reference evidence="8 9" key="1">
    <citation type="submission" date="2017-12" db="EMBL/GenBank/DDBJ databases">
        <title>Integrating genomic resources of turbot (Scophthalmus maximus) in depth evaluation of genetic and physical mapping variation across individuals.</title>
        <authorList>
            <person name="Martinez P."/>
        </authorList>
    </citation>
    <scope>NUCLEOTIDE SEQUENCE [LARGE SCALE GENOMIC DNA]</scope>
</reference>
<evidence type="ECO:0000313" key="9">
    <source>
        <dbReference type="Proteomes" id="UP000246464"/>
    </source>
</evidence>
<evidence type="ECO:0000256" key="4">
    <source>
        <dbReference type="RuleBase" id="RU368068"/>
    </source>
</evidence>
<dbReference type="SUPFAM" id="SSF54001">
    <property type="entry name" value="Cysteine proteinases"/>
    <property type="match status" value="1"/>
</dbReference>
<keyword evidence="4" id="KW-0808">Transferase</keyword>
<feature type="region of interest" description="Disordered" evidence="5">
    <location>
        <begin position="857"/>
        <end position="888"/>
    </location>
</feature>
<dbReference type="SUPFAM" id="SSF74924">
    <property type="entry name" value="Cap-Gly domain"/>
    <property type="match status" value="1"/>
</dbReference>
<dbReference type="Pfam" id="PF01019">
    <property type="entry name" value="G_glu_transpept"/>
    <property type="match status" value="1"/>
</dbReference>
<accession>A0A2U9BHD1</accession>
<feature type="domain" description="USP" evidence="6">
    <location>
        <begin position="1012"/>
        <end position="1357"/>
    </location>
</feature>
<dbReference type="GO" id="GO:0036374">
    <property type="term" value="F:glutathione hydrolase activity"/>
    <property type="evidence" value="ECO:0007669"/>
    <property type="project" value="UniProtKB-UniRule"/>
</dbReference>
<dbReference type="SUPFAM" id="SSF56235">
    <property type="entry name" value="N-terminal nucleophile aminohydrolases (Ntn hydrolases)"/>
    <property type="match status" value="1"/>
</dbReference>
<dbReference type="InterPro" id="IPR029055">
    <property type="entry name" value="Ntn_hydrolases_N"/>
</dbReference>
<evidence type="ECO:0000256" key="1">
    <source>
        <dbReference type="ARBA" id="ARBA00009381"/>
    </source>
</evidence>
<gene>
    <name evidence="8" type="ORF">SMAX5B_014270</name>
</gene>
<dbReference type="Proteomes" id="UP000246464">
    <property type="component" value="Chromosome 6"/>
</dbReference>
<dbReference type="PANTHER" id="PTHR11686">
    <property type="entry name" value="GAMMA GLUTAMYL TRANSPEPTIDASE"/>
    <property type="match status" value="1"/>
</dbReference>
<dbReference type="EMBL" id="CP026248">
    <property type="protein sequence ID" value="AWP03331.1"/>
    <property type="molecule type" value="Genomic_DNA"/>
</dbReference>
<dbReference type="STRING" id="52904.ENSSMAP00000022427"/>
<dbReference type="InterPro" id="IPR001394">
    <property type="entry name" value="Peptidase_C19_UCH"/>
</dbReference>
<dbReference type="FunFam" id="2.30.30.190:FF:000007">
    <property type="entry name" value="Putative ubiquitin carboxyl-terminal hydrolase CYLD"/>
    <property type="match status" value="1"/>
</dbReference>
<comment type="catalytic activity">
    <reaction evidence="4">
        <text>an N-terminal (5-L-glutamyl)-[peptide] + an alpha-amino acid = 5-L-glutamyl amino acid + an N-terminal L-alpha-aminoacyl-[peptide]</text>
        <dbReference type="Rhea" id="RHEA:23904"/>
        <dbReference type="Rhea" id="RHEA-COMP:9780"/>
        <dbReference type="Rhea" id="RHEA-COMP:9795"/>
        <dbReference type="ChEBI" id="CHEBI:77644"/>
        <dbReference type="ChEBI" id="CHEBI:78597"/>
        <dbReference type="ChEBI" id="CHEBI:78599"/>
        <dbReference type="ChEBI" id="CHEBI:78608"/>
        <dbReference type="EC" id="2.3.2.2"/>
    </reaction>
</comment>
<dbReference type="Pfam" id="PF01302">
    <property type="entry name" value="CAP_GLY"/>
    <property type="match status" value="1"/>
</dbReference>
<dbReference type="GO" id="GO:0004843">
    <property type="term" value="F:cysteine-type deubiquitinase activity"/>
    <property type="evidence" value="ECO:0007669"/>
    <property type="project" value="InterPro"/>
</dbReference>
<sequence length="1369" mass="150680">MAVSPETKLNKPSTYHHLPKEIPLKEMVSGGPNLFDQNLSNLKDTDKEHSSQDSLLPLCTVSIIFAIGVTVALILHLKLGERLVYVKGVLVSDHELCTELGQKVLQDCGSSVDAAIAATLCLGVVHPHVSGVGGGGVMMVHDISRNETRVIDFQGAAPKTLTEEMLRNASELEAGLQVGVPGMLRGLHHAHHLYGSLLWDDVVTRAAAVAKEGFNVSLSLAEAISKVKGEHLPQRFLDMFFPGGQALRAGSFLRMPVLAGVLEAGLSNGYSGNFTQDIVDEVRANGGVLSREDIYNYTVEVEQPVEGLYNEFIIQVPPPPSAGAALISALSLLQGFHLNENNNTENQTYHWIDEALKGALAAASGLADPQYNSSVTELPLDMLRTRHVEVLRQSFSHSHKMLPEQTELQAGRVVVMGPDDLMVTVASSLSRPFGSRLITRSGVLLNSLVLDFSWPNKTRGHFQTNPRNEVQPGKRPLSFLMPTIVVPAWNKCGIYMALSSSGGQESLSAITQLLIDALTNHGEKNVSLSLKRLHPPSRLLVDCNVTTSTGGSCCALRGTTRRSPPQSYQGGVGVASPGRVGVARHTLGISVLNPLTSSRLCHRGEEEEPRRASSHPPRAELTPMMRVNRGVLGHSAAARCLPTQVEDVGSLLGHSGGHAFPNFSNEVPCARSKCNRTLLSSGRFRTIWQTPLPETRGRPMEAKTAAKEKFFVVLRGKSRKGFCRGCVGRAQLLLFVPSASRRLELLCNPQLFSAVCALTQDDLVVVRHKKGHLPGMVRNLMQIGRKENKDDLHMLGFEVEFVDNDNNLSSKKPAPLPLFSAADIVQVVPSYSVPLGLHWRDSQCGGPNIKTVTRINSMPNIGSRARQEREKHAEQNAAPSQSPSTSRVPLEVGSMVEVVSNSGITVYGVVRWLGVLAGKSDEWAGIELDYEVNGCSDGKYGSQRYFTCKGSRALFVPVTKCSPDSRFVYSSTGRETPRPTETPPVPPFEDLEEDASPIPESDALSLLVGRMKGIQGHINSCYLDATLFSLFSTSVTLDHICQKPADTEQPITCTLRKIVNRLRRQGFVPAESVMNFRKQLGCDTFQTEEKDPEEFITVLFQKVLCMEPLLKLRSRRETSQGAYTFQIFLEKEQMGQMPTVQQLLDTSCLSGDLKFEEMPSCLIVQMPRFGNKYKMFSHIIPSTELDITDLLYNSPRECFVCGHLAEYECLQCLPDRKLQPGRSKQYCTTCNTQVHSHHKRQGHSPIALQVPANVASDTPVPRHMMQLFAVLCIQTSHYVSFVKYGPDPHSWLFFDSMADRCGDDQSGFNIPEIRACPELGDFLSQSEEELTWANPSQTPELVRRLLCDSYMFLYQNPARPLSKPNHQEP</sequence>
<dbReference type="PROSITE" id="PS50235">
    <property type="entry name" value="USP_3"/>
    <property type="match status" value="1"/>
</dbReference>
<comment type="catalytic activity">
    <reaction evidence="4">
        <text>an S-substituted glutathione + H2O = an S-substituted L-cysteinylglycine + L-glutamate</text>
        <dbReference type="Rhea" id="RHEA:59468"/>
        <dbReference type="ChEBI" id="CHEBI:15377"/>
        <dbReference type="ChEBI" id="CHEBI:29985"/>
        <dbReference type="ChEBI" id="CHEBI:90779"/>
        <dbReference type="ChEBI" id="CHEBI:143103"/>
        <dbReference type="EC" id="3.4.19.13"/>
    </reaction>
</comment>
<dbReference type="InterPro" id="IPR028889">
    <property type="entry name" value="USP"/>
</dbReference>
<dbReference type="Gene3D" id="3.60.20.40">
    <property type="match status" value="1"/>
</dbReference>
<dbReference type="PANTHER" id="PTHR11686:SF54">
    <property type="entry name" value="GLUTATHIONE HYDROLASE 7"/>
    <property type="match status" value="1"/>
</dbReference>
<dbReference type="InterPro" id="IPR038765">
    <property type="entry name" value="Papain-like_cys_pep_sf"/>
</dbReference>
<evidence type="ECO:0000256" key="5">
    <source>
        <dbReference type="SAM" id="MobiDB-lite"/>
    </source>
</evidence>
<keyword evidence="4" id="KW-1133">Transmembrane helix</keyword>
<comment type="catalytic activity">
    <reaction evidence="4">
        <text>glutathione + H2O = L-cysteinylglycine + L-glutamate</text>
        <dbReference type="Rhea" id="RHEA:28807"/>
        <dbReference type="ChEBI" id="CHEBI:15377"/>
        <dbReference type="ChEBI" id="CHEBI:29985"/>
        <dbReference type="ChEBI" id="CHEBI:57925"/>
        <dbReference type="ChEBI" id="CHEBI:61694"/>
        <dbReference type="EC" id="3.4.19.13"/>
    </reaction>
</comment>
<dbReference type="InterPro" id="IPR043137">
    <property type="entry name" value="GGT_ssub_C"/>
</dbReference>
<feature type="transmembrane region" description="Helical" evidence="4">
    <location>
        <begin position="55"/>
        <end position="77"/>
    </location>
</feature>
<comment type="function">
    <text evidence="4">Cleaves the gamma-glutamyl peptide bond of glutathione and glutathione conjugates.</text>
</comment>
<dbReference type="Pfam" id="PF00443">
    <property type="entry name" value="UCH"/>
    <property type="match status" value="1"/>
</dbReference>
<dbReference type="InterPro" id="IPR036859">
    <property type="entry name" value="CAP-Gly_dom_sf"/>
</dbReference>
<proteinExistence type="inferred from homology"/>